<accession>A0A8H7K2D2</accession>
<gene>
    <name evidence="2" type="ORF">IM811_006388</name>
</gene>
<dbReference type="Proteomes" id="UP000616885">
    <property type="component" value="Unassembled WGS sequence"/>
</dbReference>
<dbReference type="EMBL" id="JADCTT010000017">
    <property type="protein sequence ID" value="KAF9743297.1"/>
    <property type="molecule type" value="Genomic_DNA"/>
</dbReference>
<sequence length="373" mass="41941">MSQEPEDLQLKAELAKQEFHQSIINHIHPRAKRLPLLYNQIVQILERYKPTSARTWSAHHISKRFQRFFDVTEEEAKPDLALYLAAKAARAVLGHRDGDLYAQHVSRRYLDEWAEEQLRAMAAESQASPKPTEEGGAKASPKLKIEPVEWALSDVSQHEKAEVDDSKPLAAPTPQPNVRPKTEPARHATPLNRDLSRPLFSYAKRQASRSGIPRPKRPRMVDEGCLVKVEYRDSGTQTVDEEKDKTRSKSPDLKSDIEALVDAAIARRSTSSQETALSSMVNSRVALVQDTLPARMITELSPSPAMQYPAESVGAYGRVIPPPRRPEHGYMAQDMWDGGHGRGPRGDPYGYPGPEYGSMMDTMWAFGRVGYRR</sequence>
<feature type="region of interest" description="Disordered" evidence="1">
    <location>
        <begin position="155"/>
        <end position="199"/>
    </location>
</feature>
<evidence type="ECO:0000313" key="3">
    <source>
        <dbReference type="Proteomes" id="UP000616885"/>
    </source>
</evidence>
<evidence type="ECO:0000313" key="2">
    <source>
        <dbReference type="EMBL" id="KAF9743297.1"/>
    </source>
</evidence>
<protein>
    <submittedName>
        <fullName evidence="2">Uncharacterized protein</fullName>
    </submittedName>
</protein>
<comment type="caution">
    <text evidence="2">The sequence shown here is derived from an EMBL/GenBank/DDBJ whole genome shotgun (WGS) entry which is preliminary data.</text>
</comment>
<dbReference type="AlphaFoldDB" id="A0A8H7K2D2"/>
<evidence type="ECO:0000256" key="1">
    <source>
        <dbReference type="SAM" id="MobiDB-lite"/>
    </source>
</evidence>
<feature type="compositionally biased region" description="Basic and acidic residues" evidence="1">
    <location>
        <begin position="156"/>
        <end position="167"/>
    </location>
</feature>
<organism evidence="2 3">
    <name type="scientific">Bionectria ochroleuca</name>
    <name type="common">Gliocladium roseum</name>
    <dbReference type="NCBI Taxonomy" id="29856"/>
    <lineage>
        <taxon>Eukaryota</taxon>
        <taxon>Fungi</taxon>
        <taxon>Dikarya</taxon>
        <taxon>Ascomycota</taxon>
        <taxon>Pezizomycotina</taxon>
        <taxon>Sordariomycetes</taxon>
        <taxon>Hypocreomycetidae</taxon>
        <taxon>Hypocreales</taxon>
        <taxon>Bionectriaceae</taxon>
        <taxon>Clonostachys</taxon>
    </lineage>
</organism>
<name>A0A8H7K2D2_BIOOC</name>
<feature type="compositionally biased region" description="Basic and acidic residues" evidence="1">
    <location>
        <begin position="240"/>
        <end position="252"/>
    </location>
</feature>
<feature type="region of interest" description="Disordered" evidence="1">
    <location>
        <begin position="121"/>
        <end position="143"/>
    </location>
</feature>
<reference evidence="2" key="1">
    <citation type="submission" date="2020-10" db="EMBL/GenBank/DDBJ databases">
        <title>High-Quality Genome Resource of Clonostachys rosea strain S41 by Oxford Nanopore Long-Read Sequencing.</title>
        <authorList>
            <person name="Wang H."/>
        </authorList>
    </citation>
    <scope>NUCLEOTIDE SEQUENCE</scope>
    <source>
        <strain evidence="2">S41</strain>
    </source>
</reference>
<feature type="region of interest" description="Disordered" evidence="1">
    <location>
        <begin position="233"/>
        <end position="252"/>
    </location>
</feature>
<proteinExistence type="predicted"/>